<comment type="caution">
    <text evidence="2">The sequence shown here is derived from an EMBL/GenBank/DDBJ whole genome shotgun (WGS) entry which is preliminary data.</text>
</comment>
<evidence type="ECO:0000313" key="3">
    <source>
        <dbReference type="Proteomes" id="UP001275084"/>
    </source>
</evidence>
<keyword evidence="3" id="KW-1185">Reference proteome</keyword>
<organism evidence="2 3">
    <name type="scientific">Lasiosphaeria hispida</name>
    <dbReference type="NCBI Taxonomy" id="260671"/>
    <lineage>
        <taxon>Eukaryota</taxon>
        <taxon>Fungi</taxon>
        <taxon>Dikarya</taxon>
        <taxon>Ascomycota</taxon>
        <taxon>Pezizomycotina</taxon>
        <taxon>Sordariomycetes</taxon>
        <taxon>Sordariomycetidae</taxon>
        <taxon>Sordariales</taxon>
        <taxon>Lasiosphaeriaceae</taxon>
        <taxon>Lasiosphaeria</taxon>
    </lineage>
</organism>
<proteinExistence type="predicted"/>
<accession>A0AAJ0HKZ8</accession>
<reference evidence="2" key="2">
    <citation type="submission" date="2023-06" db="EMBL/GenBank/DDBJ databases">
        <authorList>
            <consortium name="Lawrence Berkeley National Laboratory"/>
            <person name="Haridas S."/>
            <person name="Hensen N."/>
            <person name="Bonometti L."/>
            <person name="Westerberg I."/>
            <person name="Brannstrom I.O."/>
            <person name="Guillou S."/>
            <person name="Cros-Aarteil S."/>
            <person name="Calhoun S."/>
            <person name="Kuo A."/>
            <person name="Mondo S."/>
            <person name="Pangilinan J."/>
            <person name="Riley R."/>
            <person name="Labutti K."/>
            <person name="Andreopoulos B."/>
            <person name="Lipzen A."/>
            <person name="Chen C."/>
            <person name="Yanf M."/>
            <person name="Daum C."/>
            <person name="Ng V."/>
            <person name="Clum A."/>
            <person name="Steindorff A."/>
            <person name="Ohm R."/>
            <person name="Martin F."/>
            <person name="Silar P."/>
            <person name="Natvig D."/>
            <person name="Lalanne C."/>
            <person name="Gautier V."/>
            <person name="Ament-Velasquez S.L."/>
            <person name="Kruys A."/>
            <person name="Hutchinson M.I."/>
            <person name="Powell A.J."/>
            <person name="Barry K."/>
            <person name="Miller A.N."/>
            <person name="Grigoriev I.V."/>
            <person name="Debuchy R."/>
            <person name="Gladieux P."/>
            <person name="Thoren M.H."/>
            <person name="Johannesson H."/>
        </authorList>
    </citation>
    <scope>NUCLEOTIDE SEQUENCE</scope>
    <source>
        <strain evidence="2">CBS 955.72</strain>
    </source>
</reference>
<feature type="region of interest" description="Disordered" evidence="1">
    <location>
        <begin position="1"/>
        <end position="21"/>
    </location>
</feature>
<evidence type="ECO:0000313" key="2">
    <source>
        <dbReference type="EMBL" id="KAK3356826.1"/>
    </source>
</evidence>
<protein>
    <submittedName>
        <fullName evidence="2">Uncharacterized protein</fullName>
    </submittedName>
</protein>
<dbReference type="PANTHER" id="PTHR40619:SF3">
    <property type="entry name" value="FUNGAL STAND N-TERMINAL GOODBYE DOMAIN-CONTAINING PROTEIN"/>
    <property type="match status" value="1"/>
</dbReference>
<dbReference type="Proteomes" id="UP001275084">
    <property type="component" value="Unassembled WGS sequence"/>
</dbReference>
<dbReference type="EMBL" id="JAUIQD010000003">
    <property type="protein sequence ID" value="KAK3356826.1"/>
    <property type="molecule type" value="Genomic_DNA"/>
</dbReference>
<reference evidence="2" key="1">
    <citation type="journal article" date="2023" name="Mol. Phylogenet. Evol.">
        <title>Genome-scale phylogeny and comparative genomics of the fungal order Sordariales.</title>
        <authorList>
            <person name="Hensen N."/>
            <person name="Bonometti L."/>
            <person name="Westerberg I."/>
            <person name="Brannstrom I.O."/>
            <person name="Guillou S."/>
            <person name="Cros-Aarteil S."/>
            <person name="Calhoun S."/>
            <person name="Haridas S."/>
            <person name="Kuo A."/>
            <person name="Mondo S."/>
            <person name="Pangilinan J."/>
            <person name="Riley R."/>
            <person name="LaButti K."/>
            <person name="Andreopoulos B."/>
            <person name="Lipzen A."/>
            <person name="Chen C."/>
            <person name="Yan M."/>
            <person name="Daum C."/>
            <person name="Ng V."/>
            <person name="Clum A."/>
            <person name="Steindorff A."/>
            <person name="Ohm R.A."/>
            <person name="Martin F."/>
            <person name="Silar P."/>
            <person name="Natvig D.O."/>
            <person name="Lalanne C."/>
            <person name="Gautier V."/>
            <person name="Ament-Velasquez S.L."/>
            <person name="Kruys A."/>
            <person name="Hutchinson M.I."/>
            <person name="Powell A.J."/>
            <person name="Barry K."/>
            <person name="Miller A.N."/>
            <person name="Grigoriev I.V."/>
            <person name="Debuchy R."/>
            <person name="Gladieux P."/>
            <person name="Hiltunen Thoren M."/>
            <person name="Johannesson H."/>
        </authorList>
    </citation>
    <scope>NUCLEOTIDE SEQUENCE</scope>
    <source>
        <strain evidence="2">CBS 955.72</strain>
    </source>
</reference>
<dbReference type="PANTHER" id="PTHR40619">
    <property type="entry name" value="FUNGAL STAND N-TERMINAL GOODBYE DOMAIN-CONTAINING PROTEIN"/>
    <property type="match status" value="1"/>
</dbReference>
<dbReference type="AlphaFoldDB" id="A0AAJ0HKZ8"/>
<evidence type="ECO:0000256" key="1">
    <source>
        <dbReference type="SAM" id="MobiDB-lite"/>
    </source>
</evidence>
<name>A0AAJ0HKZ8_9PEZI</name>
<feature type="compositionally biased region" description="Polar residues" evidence="1">
    <location>
        <begin position="1"/>
        <end position="11"/>
    </location>
</feature>
<gene>
    <name evidence="2" type="ORF">B0T25DRAFT_621855</name>
</gene>
<sequence>MYVPKSSASETTTERPLPSAPDRMQFWAALFPRPMDNFKKQRPVEPKGRLQSGQSIPNLSSWEQVHERLRTNRQGYDNPQGRVGTLKRGIRSVMDKSQPLNGIVNLIPDNDYLAPVVGTLGIILDAAKKATNLRQEVAAGLDNLEKNFEDIEAFLITFPNDQNIVNSSVDLLTSMLKAIEDAIGYYMRNTMSKASAALILQDDYQAPLTASLEEIASSGQLLLKEAEKSNFWQNRKTWEVAEESSMNMQKLHRANLHLTAEVVHYRERTPSPTGHAPTPPSVSLKTELLEATAGVLENGIPVEQIIQCREMLPRAEREVAGRVVTMSKFREWLAAPVSRELLIHGNFQGTQYTSAFAGPAMVTTLGIQKSPSGSLERTWLFSTLSMATPTAATATNATAILRATTQ</sequence>